<name>A0ABX9QRM3_9BACT</name>
<evidence type="ECO:0008006" key="4">
    <source>
        <dbReference type="Google" id="ProtNLM"/>
    </source>
</evidence>
<feature type="transmembrane region" description="Helical" evidence="1">
    <location>
        <begin position="47"/>
        <end position="70"/>
    </location>
</feature>
<reference evidence="2 3" key="1">
    <citation type="submission" date="2018-09" db="EMBL/GenBank/DDBJ databases">
        <authorList>
            <person name="Livingstone P.G."/>
            <person name="Whitworth D.E."/>
        </authorList>
    </citation>
    <scope>NUCLEOTIDE SEQUENCE [LARGE SCALE GENOMIC DNA]</scope>
    <source>
        <strain evidence="2 3">CA031B</strain>
    </source>
</reference>
<proteinExistence type="predicted"/>
<evidence type="ECO:0000313" key="2">
    <source>
        <dbReference type="EMBL" id="RKI17770.1"/>
    </source>
</evidence>
<dbReference type="EMBL" id="RAWI01000001">
    <property type="protein sequence ID" value="RKI17770.1"/>
    <property type="molecule type" value="Genomic_DNA"/>
</dbReference>
<evidence type="ECO:0000313" key="3">
    <source>
        <dbReference type="Proteomes" id="UP000278907"/>
    </source>
</evidence>
<evidence type="ECO:0000256" key="1">
    <source>
        <dbReference type="SAM" id="Phobius"/>
    </source>
</evidence>
<keyword evidence="1" id="KW-0472">Membrane</keyword>
<dbReference type="Proteomes" id="UP000278907">
    <property type="component" value="Unassembled WGS sequence"/>
</dbReference>
<sequence length="218" mass="24007">MSTPHLRSHIRRVGNRFIVLGGAFVLIGALLLWRVSSVLGGALRGGVLLFGMTGSVGAFGLVGLALGLVWRLKPELHPNLRWLHRGGPGTLDEAERELAAAMPAARAWGLIMAPNFAFTLLPLTFQARRLQSLAWVHGAEEEVRHNGVLIQTNHLVKLRFTDQPSLSVAFRDPPARNVFLDSVRERWPHVVVGYDAALEKLWRTDKARFTATTSGRAS</sequence>
<protein>
    <recommendedName>
        <fullName evidence="4">DUF3137 domain-containing protein</fullName>
    </recommendedName>
</protein>
<keyword evidence="1" id="KW-0812">Transmembrane</keyword>
<accession>A0ABX9QRM3</accession>
<comment type="caution">
    <text evidence="2">The sequence shown here is derived from an EMBL/GenBank/DDBJ whole genome shotgun (WGS) entry which is preliminary data.</text>
</comment>
<keyword evidence="1" id="KW-1133">Transmembrane helix</keyword>
<keyword evidence="3" id="KW-1185">Reference proteome</keyword>
<dbReference type="RefSeq" id="WP_120530878.1">
    <property type="nucleotide sequence ID" value="NZ_RAWI01000001.1"/>
</dbReference>
<gene>
    <name evidence="2" type="ORF">D7Y13_00335</name>
</gene>
<feature type="transmembrane region" description="Helical" evidence="1">
    <location>
        <begin position="17"/>
        <end position="35"/>
    </location>
</feature>
<organism evidence="2 3">
    <name type="scientific">Corallococcus praedator</name>
    <dbReference type="NCBI Taxonomy" id="2316724"/>
    <lineage>
        <taxon>Bacteria</taxon>
        <taxon>Pseudomonadati</taxon>
        <taxon>Myxococcota</taxon>
        <taxon>Myxococcia</taxon>
        <taxon>Myxococcales</taxon>
        <taxon>Cystobacterineae</taxon>
        <taxon>Myxococcaceae</taxon>
        <taxon>Corallococcus</taxon>
    </lineage>
</organism>